<accession>A0A9X1VGJ1</accession>
<keyword evidence="2" id="KW-1185">Reference proteome</keyword>
<evidence type="ECO:0000313" key="1">
    <source>
        <dbReference type="EMBL" id="MCI1188218.1"/>
    </source>
</evidence>
<name>A0A9X1VGJ1_9BACT</name>
<dbReference type="RefSeq" id="WP_241936482.1">
    <property type="nucleotide sequence ID" value="NZ_JALBGC010000003.1"/>
</dbReference>
<sequence length="82" mass="9069">MTRTHASRTGLVKWRQLALRRRGVALVLIAQSARAKPVAGSRRYLVAAPVCPVGKRATIRIGEFVISPEGDPRILGHPQIRY</sequence>
<gene>
    <name evidence="1" type="ORF">MON38_12380</name>
</gene>
<evidence type="ECO:0000313" key="2">
    <source>
        <dbReference type="Proteomes" id="UP001139193"/>
    </source>
</evidence>
<organism evidence="1 2">
    <name type="scientific">Hymenobacter cyanobacteriorum</name>
    <dbReference type="NCBI Taxonomy" id="2926463"/>
    <lineage>
        <taxon>Bacteria</taxon>
        <taxon>Pseudomonadati</taxon>
        <taxon>Bacteroidota</taxon>
        <taxon>Cytophagia</taxon>
        <taxon>Cytophagales</taxon>
        <taxon>Hymenobacteraceae</taxon>
        <taxon>Hymenobacter</taxon>
    </lineage>
</organism>
<dbReference type="EMBL" id="JALBGC010000003">
    <property type="protein sequence ID" value="MCI1188218.1"/>
    <property type="molecule type" value="Genomic_DNA"/>
</dbReference>
<dbReference type="AlphaFoldDB" id="A0A9X1VGJ1"/>
<protein>
    <submittedName>
        <fullName evidence="1">Uncharacterized protein</fullName>
    </submittedName>
</protein>
<reference evidence="1" key="1">
    <citation type="submission" date="2022-03" db="EMBL/GenBank/DDBJ databases">
        <title>Bacterial whole genome sequence for Hymenobacter sp. DH14.</title>
        <authorList>
            <person name="Le V."/>
        </authorList>
    </citation>
    <scope>NUCLEOTIDE SEQUENCE</scope>
    <source>
        <strain evidence="1">DH14</strain>
    </source>
</reference>
<comment type="caution">
    <text evidence="1">The sequence shown here is derived from an EMBL/GenBank/DDBJ whole genome shotgun (WGS) entry which is preliminary data.</text>
</comment>
<proteinExistence type="predicted"/>
<dbReference type="Proteomes" id="UP001139193">
    <property type="component" value="Unassembled WGS sequence"/>
</dbReference>